<evidence type="ECO:0000256" key="9">
    <source>
        <dbReference type="PIRSR" id="PIRSR000388-2"/>
    </source>
</evidence>
<feature type="binding site" evidence="7 10">
    <location>
        <position position="53"/>
    </location>
    <ligand>
        <name>Mg(2+)</name>
        <dbReference type="ChEBI" id="CHEBI:18420"/>
    </ligand>
</feature>
<evidence type="ECO:0000313" key="11">
    <source>
        <dbReference type="EMBL" id="QDT20679.1"/>
    </source>
</evidence>
<keyword evidence="5 7" id="KW-0808">Transferase</keyword>
<accession>A0A517PMS7</accession>
<sequence>MSNASPARPKKFTVPRFIAAKQKQQKITMLTAYDYLSAKLLDEAGLDCLLVGDTLGMVVQGKSTTLPVTVDQMIYHGEMVVRAVQRAMVIVDMPFMSFHVSPAQALENAGRILKETGADAVKLEGGVNQAKTIEAIAAADIPVMAHLGLKPQSVRALGGMGKIQRDEDQLIADALAAERAGAFGILLEMITAPIAKRITETVTVPTIGIGSGSGCDGQVLVTPDMLGMNAEFHPRFLKKYADLASDITAAVQAYASEVREGAFPDESHSHT</sequence>
<keyword evidence="12" id="KW-1185">Reference proteome</keyword>
<dbReference type="Pfam" id="PF02548">
    <property type="entry name" value="Pantoate_transf"/>
    <property type="match status" value="1"/>
</dbReference>
<feature type="binding site" evidence="7 9">
    <location>
        <begin position="53"/>
        <end position="54"/>
    </location>
    <ligand>
        <name>3-methyl-2-oxobutanoate</name>
        <dbReference type="ChEBI" id="CHEBI:11851"/>
    </ligand>
</feature>
<dbReference type="PIRSF" id="PIRSF000388">
    <property type="entry name" value="Pantoate_hydroxy_MeTrfase"/>
    <property type="match status" value="1"/>
</dbReference>
<dbReference type="UniPathway" id="UPA00028">
    <property type="reaction ID" value="UER00003"/>
</dbReference>
<dbReference type="Proteomes" id="UP000320421">
    <property type="component" value="Chromosome"/>
</dbReference>
<keyword evidence="7" id="KW-0963">Cytoplasm</keyword>
<dbReference type="SUPFAM" id="SSF51621">
    <property type="entry name" value="Phosphoenolpyruvate/pyruvate domain"/>
    <property type="match status" value="1"/>
</dbReference>
<dbReference type="OrthoDB" id="9781789at2"/>
<evidence type="ECO:0000256" key="6">
    <source>
        <dbReference type="ARBA" id="ARBA00056497"/>
    </source>
</evidence>
<comment type="subcellular location">
    <subcellularLocation>
        <location evidence="7">Cytoplasm</location>
    </subcellularLocation>
</comment>
<evidence type="ECO:0000256" key="7">
    <source>
        <dbReference type="HAMAP-Rule" id="MF_00156"/>
    </source>
</evidence>
<comment type="cofactor">
    <cofactor evidence="7 10">
        <name>Mg(2+)</name>
        <dbReference type="ChEBI" id="CHEBI:18420"/>
    </cofactor>
    <text evidence="7 10">Binds 1 Mg(2+) ion per subunit.</text>
</comment>
<feature type="active site" description="Proton acceptor" evidence="7 8">
    <location>
        <position position="188"/>
    </location>
</feature>
<keyword evidence="4 7" id="KW-0566">Pantothenate biosynthesis</keyword>
<evidence type="ECO:0000313" key="12">
    <source>
        <dbReference type="Proteomes" id="UP000320421"/>
    </source>
</evidence>
<dbReference type="PANTHER" id="PTHR20881:SF0">
    <property type="entry name" value="3-METHYL-2-OXOBUTANOATE HYDROXYMETHYLTRANSFERASE"/>
    <property type="match status" value="1"/>
</dbReference>
<dbReference type="GO" id="GO:0008168">
    <property type="term" value="F:methyltransferase activity"/>
    <property type="evidence" value="ECO:0007669"/>
    <property type="project" value="UniProtKB-KW"/>
</dbReference>
<evidence type="ECO:0000256" key="8">
    <source>
        <dbReference type="PIRSR" id="PIRSR000388-1"/>
    </source>
</evidence>
<organism evidence="11 12">
    <name type="scientific">Gimesia chilikensis</name>
    <dbReference type="NCBI Taxonomy" id="2605989"/>
    <lineage>
        <taxon>Bacteria</taxon>
        <taxon>Pseudomonadati</taxon>
        <taxon>Planctomycetota</taxon>
        <taxon>Planctomycetia</taxon>
        <taxon>Planctomycetales</taxon>
        <taxon>Planctomycetaceae</taxon>
        <taxon>Gimesia</taxon>
    </lineage>
</organism>
<dbReference type="InterPro" id="IPR003700">
    <property type="entry name" value="Pantoate_hydroxy_MeTrfase"/>
</dbReference>
<feature type="binding site" evidence="7 9">
    <location>
        <position position="92"/>
    </location>
    <ligand>
        <name>3-methyl-2-oxobutanoate</name>
        <dbReference type="ChEBI" id="CHEBI:11851"/>
    </ligand>
</feature>
<dbReference type="NCBIfam" id="TIGR00222">
    <property type="entry name" value="panB"/>
    <property type="match status" value="1"/>
</dbReference>
<name>A0A517PMS7_9PLAN</name>
<proteinExistence type="inferred from homology"/>
<evidence type="ECO:0000256" key="2">
    <source>
        <dbReference type="ARBA" id="ARBA00008676"/>
    </source>
</evidence>
<comment type="pathway">
    <text evidence="1 7">Cofactor biosynthesis; (R)-pantothenate biosynthesis; (R)-pantoate from 3-methyl-2-oxobutanoate: step 1/2.</text>
</comment>
<dbReference type="InterPro" id="IPR040442">
    <property type="entry name" value="Pyrv_kinase-like_dom_sf"/>
</dbReference>
<dbReference type="Gene3D" id="3.20.20.60">
    <property type="entry name" value="Phosphoenolpyruvate-binding domains"/>
    <property type="match status" value="1"/>
</dbReference>
<dbReference type="AlphaFoldDB" id="A0A517PMS7"/>
<evidence type="ECO:0000256" key="3">
    <source>
        <dbReference type="ARBA" id="ARBA00011424"/>
    </source>
</evidence>
<dbReference type="EMBL" id="CP036266">
    <property type="protein sequence ID" value="QDT20679.1"/>
    <property type="molecule type" value="Genomic_DNA"/>
</dbReference>
<gene>
    <name evidence="7 11" type="primary">panB</name>
    <name evidence="11" type="ORF">HG66A1_24680</name>
</gene>
<dbReference type="GO" id="GO:0032259">
    <property type="term" value="P:methylation"/>
    <property type="evidence" value="ECO:0007669"/>
    <property type="project" value="UniProtKB-KW"/>
</dbReference>
<evidence type="ECO:0000256" key="4">
    <source>
        <dbReference type="ARBA" id="ARBA00022655"/>
    </source>
</evidence>
<dbReference type="HAMAP" id="MF_00156">
    <property type="entry name" value="PanB"/>
    <property type="match status" value="1"/>
</dbReference>
<dbReference type="RefSeq" id="WP_145183834.1">
    <property type="nucleotide sequence ID" value="NZ_CP036266.1"/>
</dbReference>
<reference evidence="11 12" key="1">
    <citation type="submission" date="2019-02" db="EMBL/GenBank/DDBJ databases">
        <title>Deep-cultivation of Planctomycetes and their phenomic and genomic characterization uncovers novel biology.</title>
        <authorList>
            <person name="Wiegand S."/>
            <person name="Jogler M."/>
            <person name="Boedeker C."/>
            <person name="Pinto D."/>
            <person name="Vollmers J."/>
            <person name="Rivas-Marin E."/>
            <person name="Kohn T."/>
            <person name="Peeters S.H."/>
            <person name="Heuer A."/>
            <person name="Rast P."/>
            <person name="Oberbeckmann S."/>
            <person name="Bunk B."/>
            <person name="Jeske O."/>
            <person name="Meyerdierks A."/>
            <person name="Storesund J.E."/>
            <person name="Kallscheuer N."/>
            <person name="Luecker S."/>
            <person name="Lage O.M."/>
            <person name="Pohl T."/>
            <person name="Merkel B.J."/>
            <person name="Hornburger P."/>
            <person name="Mueller R.-W."/>
            <person name="Bruemmer F."/>
            <person name="Labrenz M."/>
            <person name="Spormann A.M."/>
            <person name="Op den Camp H."/>
            <person name="Overmann J."/>
            <person name="Amann R."/>
            <person name="Jetten M.S.M."/>
            <person name="Mascher T."/>
            <person name="Medema M.H."/>
            <person name="Devos D.P."/>
            <person name="Kaster A.-K."/>
            <person name="Ovreas L."/>
            <person name="Rohde M."/>
            <person name="Galperin M.Y."/>
            <person name="Jogler C."/>
        </authorList>
    </citation>
    <scope>NUCLEOTIDE SEQUENCE [LARGE SCALE GENOMIC DNA]</scope>
    <source>
        <strain evidence="11 12">HG66A1</strain>
    </source>
</reference>
<dbReference type="CDD" id="cd06557">
    <property type="entry name" value="KPHMT-like"/>
    <property type="match status" value="1"/>
</dbReference>
<dbReference type="GO" id="GO:0015940">
    <property type="term" value="P:pantothenate biosynthetic process"/>
    <property type="evidence" value="ECO:0007669"/>
    <property type="project" value="UniProtKB-UniRule"/>
</dbReference>
<dbReference type="EC" id="2.1.2.11" evidence="7"/>
<protein>
    <recommendedName>
        <fullName evidence="7">3-methyl-2-oxobutanoate hydroxymethyltransferase</fullName>
        <ecNumber evidence="7">2.1.2.11</ecNumber>
    </recommendedName>
    <alternativeName>
        <fullName evidence="7">Ketopantoate hydroxymethyltransferase</fullName>
        <shortName evidence="7">KPHMT</shortName>
    </alternativeName>
</protein>
<dbReference type="GO" id="GO:0005737">
    <property type="term" value="C:cytoplasm"/>
    <property type="evidence" value="ECO:0007669"/>
    <property type="project" value="UniProtKB-SubCell"/>
</dbReference>
<evidence type="ECO:0000256" key="1">
    <source>
        <dbReference type="ARBA" id="ARBA00005033"/>
    </source>
</evidence>
<evidence type="ECO:0000256" key="10">
    <source>
        <dbReference type="PIRSR" id="PIRSR000388-3"/>
    </source>
</evidence>
<feature type="binding site" evidence="7 9">
    <location>
        <position position="122"/>
    </location>
    <ligand>
        <name>3-methyl-2-oxobutanoate</name>
        <dbReference type="ChEBI" id="CHEBI:11851"/>
    </ligand>
</feature>
<dbReference type="InterPro" id="IPR015813">
    <property type="entry name" value="Pyrv/PenolPyrv_kinase-like_dom"/>
</dbReference>
<comment type="catalytic activity">
    <reaction evidence="7">
        <text>(6R)-5,10-methylene-5,6,7,8-tetrahydrofolate + 3-methyl-2-oxobutanoate + H2O = 2-dehydropantoate + (6S)-5,6,7,8-tetrahydrofolate</text>
        <dbReference type="Rhea" id="RHEA:11824"/>
        <dbReference type="ChEBI" id="CHEBI:11561"/>
        <dbReference type="ChEBI" id="CHEBI:11851"/>
        <dbReference type="ChEBI" id="CHEBI:15377"/>
        <dbReference type="ChEBI" id="CHEBI:15636"/>
        <dbReference type="ChEBI" id="CHEBI:57453"/>
        <dbReference type="EC" id="2.1.2.11"/>
    </reaction>
</comment>
<feature type="binding site" evidence="7 10">
    <location>
        <position position="124"/>
    </location>
    <ligand>
        <name>Mg(2+)</name>
        <dbReference type="ChEBI" id="CHEBI:18420"/>
    </ligand>
</feature>
<keyword evidence="7 10" id="KW-0479">Metal-binding</keyword>
<keyword evidence="11" id="KW-0489">Methyltransferase</keyword>
<keyword evidence="7 10" id="KW-0460">Magnesium</keyword>
<dbReference type="NCBIfam" id="NF001452">
    <property type="entry name" value="PRK00311.1"/>
    <property type="match status" value="1"/>
</dbReference>
<dbReference type="FunFam" id="3.20.20.60:FF:000003">
    <property type="entry name" value="3-methyl-2-oxobutanoate hydroxymethyltransferase"/>
    <property type="match status" value="1"/>
</dbReference>
<feature type="binding site" evidence="7 10">
    <location>
        <position position="92"/>
    </location>
    <ligand>
        <name>Mg(2+)</name>
        <dbReference type="ChEBI" id="CHEBI:18420"/>
    </ligand>
</feature>
<comment type="function">
    <text evidence="6 7">Catalyzes the reversible reaction in which hydroxymethyl group from 5,10-methylenetetrahydrofolate is transferred onto alpha-ketoisovalerate to form ketopantoate.</text>
</comment>
<evidence type="ECO:0000256" key="5">
    <source>
        <dbReference type="ARBA" id="ARBA00022679"/>
    </source>
</evidence>
<dbReference type="GO" id="GO:0003864">
    <property type="term" value="F:3-methyl-2-oxobutanoate hydroxymethyltransferase activity"/>
    <property type="evidence" value="ECO:0007669"/>
    <property type="project" value="UniProtKB-UniRule"/>
</dbReference>
<comment type="similarity">
    <text evidence="2 7">Belongs to the PanB family.</text>
</comment>
<dbReference type="GO" id="GO:0000287">
    <property type="term" value="F:magnesium ion binding"/>
    <property type="evidence" value="ECO:0007669"/>
    <property type="project" value="TreeGrafter"/>
</dbReference>
<comment type="subunit">
    <text evidence="3 7">Homodecamer; pentamer of dimers.</text>
</comment>
<dbReference type="PANTHER" id="PTHR20881">
    <property type="entry name" value="3-METHYL-2-OXOBUTANOATE HYDROXYMETHYLTRANSFERASE"/>
    <property type="match status" value="1"/>
</dbReference>